<name>A0A9D1WA16_9SPHI</name>
<protein>
    <submittedName>
        <fullName evidence="1">Uncharacterized protein</fullName>
    </submittedName>
</protein>
<organism evidence="1 2">
    <name type="scientific">Candidatus Sphingobacterium stercoripullorum</name>
    <dbReference type="NCBI Taxonomy" id="2838759"/>
    <lineage>
        <taxon>Bacteria</taxon>
        <taxon>Pseudomonadati</taxon>
        <taxon>Bacteroidota</taxon>
        <taxon>Sphingobacteriia</taxon>
        <taxon>Sphingobacteriales</taxon>
        <taxon>Sphingobacteriaceae</taxon>
        <taxon>Sphingobacterium</taxon>
    </lineage>
</organism>
<sequence length="117" mass="13662">MNSFEVRYNDRVFIVPAKPVTTILIYQRYGYYYIDLDGWELKSSENLIIKERFNLRLASNETIQVEMKTIEPTIASKLINKGPEKLKPSALSEEDIQQMIAKFYALNKLLKKEGLIE</sequence>
<dbReference type="Proteomes" id="UP000824156">
    <property type="component" value="Unassembled WGS sequence"/>
</dbReference>
<dbReference type="AlphaFoldDB" id="A0A9D1WA16"/>
<evidence type="ECO:0000313" key="1">
    <source>
        <dbReference type="EMBL" id="HIX54527.1"/>
    </source>
</evidence>
<evidence type="ECO:0000313" key="2">
    <source>
        <dbReference type="Proteomes" id="UP000824156"/>
    </source>
</evidence>
<accession>A0A9D1WA16</accession>
<comment type="caution">
    <text evidence="1">The sequence shown here is derived from an EMBL/GenBank/DDBJ whole genome shotgun (WGS) entry which is preliminary data.</text>
</comment>
<reference evidence="1" key="2">
    <citation type="submission" date="2021-04" db="EMBL/GenBank/DDBJ databases">
        <authorList>
            <person name="Gilroy R."/>
        </authorList>
    </citation>
    <scope>NUCLEOTIDE SEQUENCE</scope>
    <source>
        <strain evidence="1">1719</strain>
    </source>
</reference>
<gene>
    <name evidence="1" type="ORF">H9853_05835</name>
</gene>
<proteinExistence type="predicted"/>
<dbReference type="EMBL" id="DXEZ01000161">
    <property type="protein sequence ID" value="HIX54527.1"/>
    <property type="molecule type" value="Genomic_DNA"/>
</dbReference>
<reference evidence="1" key="1">
    <citation type="journal article" date="2021" name="PeerJ">
        <title>Extensive microbial diversity within the chicken gut microbiome revealed by metagenomics and culture.</title>
        <authorList>
            <person name="Gilroy R."/>
            <person name="Ravi A."/>
            <person name="Getino M."/>
            <person name="Pursley I."/>
            <person name="Horton D.L."/>
            <person name="Alikhan N.F."/>
            <person name="Baker D."/>
            <person name="Gharbi K."/>
            <person name="Hall N."/>
            <person name="Watson M."/>
            <person name="Adriaenssens E.M."/>
            <person name="Foster-Nyarko E."/>
            <person name="Jarju S."/>
            <person name="Secka A."/>
            <person name="Antonio M."/>
            <person name="Oren A."/>
            <person name="Chaudhuri R.R."/>
            <person name="La Ragione R."/>
            <person name="Hildebrand F."/>
            <person name="Pallen M.J."/>
        </authorList>
    </citation>
    <scope>NUCLEOTIDE SEQUENCE</scope>
    <source>
        <strain evidence="1">1719</strain>
    </source>
</reference>